<dbReference type="Pfam" id="PF04865">
    <property type="entry name" value="Baseplate_J"/>
    <property type="match status" value="1"/>
</dbReference>
<sequence>MANKQRPQIDYESALKDNGMPITADEINQQFNDIVKEEGLITNTSNMSPFWRLINTLVTTPVQWLKDVLINLVFTNMYLATASGSWLEMFAWGVNLQRKPATKAKGQVRFYRIAGQNSVTVPAGTIVQTERINGQIYSVVTTETVTIEKESALIAVDASDAGGAFNLAPGYFRILPVAVPGIERAQNEENWLLVPGADKESDDDLRDRCRNQYNLVGNYHTDAVYQGMIASVVGLSIDRIFFLHDAPRGAGTANAYLLLDSGVISQPFIDKVNDYVNTQGHHGHGDDMQCMPMPETYHAIKLTVFVQNLANLTDNEQVKLRQDIENLVRCAFRENTSYDVKKTWPYSRFSFSNLGREIHRHFSLVDSLQFNQTDIISELSVPPFKIAVCGVTRCLISRND</sequence>
<dbReference type="PANTHER" id="PTHR37829">
    <property type="entry name" value="PHAGE-LIKE ELEMENT PBSX PROTEIN XKDT"/>
    <property type="match status" value="1"/>
</dbReference>
<dbReference type="PANTHER" id="PTHR37829:SF3">
    <property type="entry name" value="PROTEIN JAYE-RELATED"/>
    <property type="match status" value="1"/>
</dbReference>
<organism evidence="2 3">
    <name type="scientific">Proteus mirabilis</name>
    <dbReference type="NCBI Taxonomy" id="584"/>
    <lineage>
        <taxon>Bacteria</taxon>
        <taxon>Pseudomonadati</taxon>
        <taxon>Pseudomonadota</taxon>
        <taxon>Gammaproteobacteria</taxon>
        <taxon>Enterobacterales</taxon>
        <taxon>Morganellaceae</taxon>
        <taxon>Proteus</taxon>
    </lineage>
</organism>
<dbReference type="AlphaFoldDB" id="A0A2X2BPF8"/>
<reference evidence="2 3" key="1">
    <citation type="submission" date="2018-06" db="EMBL/GenBank/DDBJ databases">
        <authorList>
            <consortium name="Pathogen Informatics"/>
            <person name="Doyle S."/>
        </authorList>
    </citation>
    <scope>NUCLEOTIDE SEQUENCE [LARGE SCALE GENOMIC DNA]</scope>
    <source>
        <strain evidence="2 3">NCTC10975</strain>
    </source>
</reference>
<accession>A0A2X2BPF8</accession>
<feature type="domain" description="Baseplate protein J-like barrel" evidence="1">
    <location>
        <begin position="108"/>
        <end position="191"/>
    </location>
</feature>
<evidence type="ECO:0000313" key="3">
    <source>
        <dbReference type="Proteomes" id="UP000251485"/>
    </source>
</evidence>
<evidence type="ECO:0000259" key="1">
    <source>
        <dbReference type="Pfam" id="PF04865"/>
    </source>
</evidence>
<dbReference type="EMBL" id="UAUE01000023">
    <property type="protein sequence ID" value="SPY97797.1"/>
    <property type="molecule type" value="Genomic_DNA"/>
</dbReference>
<proteinExistence type="predicted"/>
<evidence type="ECO:0000313" key="2">
    <source>
        <dbReference type="EMBL" id="SPY97797.1"/>
    </source>
</evidence>
<gene>
    <name evidence="2" type="ORF">NCTC10975_02905</name>
</gene>
<dbReference type="InterPro" id="IPR006949">
    <property type="entry name" value="Barrel_Baseplate_J-like"/>
</dbReference>
<name>A0A2X2BPF8_PROMI</name>
<protein>
    <submittedName>
        <fullName evidence="2">Uncharacterized homolog of phage Mu protein gp47</fullName>
    </submittedName>
</protein>
<dbReference type="InterPro" id="IPR052399">
    <property type="entry name" value="Phage_Baseplate_Assmbl_Protein"/>
</dbReference>
<dbReference type="Proteomes" id="UP000251485">
    <property type="component" value="Unassembled WGS sequence"/>
</dbReference>